<dbReference type="AlphaFoldDB" id="A0A0C3GJB4"/>
<protein>
    <submittedName>
        <fullName evidence="1">Uncharacterized protein</fullName>
    </submittedName>
</protein>
<gene>
    <name evidence="1" type="ORF">PILCRDRAFT_811023</name>
</gene>
<organism evidence="1 2">
    <name type="scientific">Piloderma croceum (strain F 1598)</name>
    <dbReference type="NCBI Taxonomy" id="765440"/>
    <lineage>
        <taxon>Eukaryota</taxon>
        <taxon>Fungi</taxon>
        <taxon>Dikarya</taxon>
        <taxon>Basidiomycota</taxon>
        <taxon>Agaricomycotina</taxon>
        <taxon>Agaricomycetes</taxon>
        <taxon>Agaricomycetidae</taxon>
        <taxon>Atheliales</taxon>
        <taxon>Atheliaceae</taxon>
        <taxon>Piloderma</taxon>
    </lineage>
</organism>
<dbReference type="HOGENOM" id="CLU_2997210_0_0_1"/>
<accession>A0A0C3GJB4</accession>
<evidence type="ECO:0000313" key="2">
    <source>
        <dbReference type="Proteomes" id="UP000054166"/>
    </source>
</evidence>
<dbReference type="Proteomes" id="UP000054166">
    <property type="component" value="Unassembled WGS sequence"/>
</dbReference>
<reference evidence="1 2" key="1">
    <citation type="submission" date="2014-04" db="EMBL/GenBank/DDBJ databases">
        <authorList>
            <consortium name="DOE Joint Genome Institute"/>
            <person name="Kuo A."/>
            <person name="Tarkka M."/>
            <person name="Buscot F."/>
            <person name="Kohler A."/>
            <person name="Nagy L.G."/>
            <person name="Floudas D."/>
            <person name="Copeland A."/>
            <person name="Barry K.W."/>
            <person name="Cichocki N."/>
            <person name="Veneault-Fourrey C."/>
            <person name="LaButti K."/>
            <person name="Lindquist E.A."/>
            <person name="Lipzen A."/>
            <person name="Lundell T."/>
            <person name="Morin E."/>
            <person name="Murat C."/>
            <person name="Sun H."/>
            <person name="Tunlid A."/>
            <person name="Henrissat B."/>
            <person name="Grigoriev I.V."/>
            <person name="Hibbett D.S."/>
            <person name="Martin F."/>
            <person name="Nordberg H.P."/>
            <person name="Cantor M.N."/>
            <person name="Hua S.X."/>
        </authorList>
    </citation>
    <scope>NUCLEOTIDE SEQUENCE [LARGE SCALE GENOMIC DNA]</scope>
    <source>
        <strain evidence="1 2">F 1598</strain>
    </source>
</reference>
<reference evidence="2" key="2">
    <citation type="submission" date="2015-01" db="EMBL/GenBank/DDBJ databases">
        <title>Evolutionary Origins and Diversification of the Mycorrhizal Mutualists.</title>
        <authorList>
            <consortium name="DOE Joint Genome Institute"/>
            <consortium name="Mycorrhizal Genomics Consortium"/>
            <person name="Kohler A."/>
            <person name="Kuo A."/>
            <person name="Nagy L.G."/>
            <person name="Floudas D."/>
            <person name="Copeland A."/>
            <person name="Barry K.W."/>
            <person name="Cichocki N."/>
            <person name="Veneault-Fourrey C."/>
            <person name="LaButti K."/>
            <person name="Lindquist E.A."/>
            <person name="Lipzen A."/>
            <person name="Lundell T."/>
            <person name="Morin E."/>
            <person name="Murat C."/>
            <person name="Riley R."/>
            <person name="Ohm R."/>
            <person name="Sun H."/>
            <person name="Tunlid A."/>
            <person name="Henrissat B."/>
            <person name="Grigoriev I.V."/>
            <person name="Hibbett D.S."/>
            <person name="Martin F."/>
        </authorList>
    </citation>
    <scope>NUCLEOTIDE SEQUENCE [LARGE SCALE GENOMIC DNA]</scope>
    <source>
        <strain evidence="2">F 1598</strain>
    </source>
</reference>
<evidence type="ECO:0000313" key="1">
    <source>
        <dbReference type="EMBL" id="KIM91729.1"/>
    </source>
</evidence>
<keyword evidence="2" id="KW-1185">Reference proteome</keyword>
<proteinExistence type="predicted"/>
<dbReference type="EMBL" id="KN832971">
    <property type="protein sequence ID" value="KIM91729.1"/>
    <property type="molecule type" value="Genomic_DNA"/>
</dbReference>
<name>A0A0C3GJB4_PILCF</name>
<dbReference type="InParanoid" id="A0A0C3GJB4"/>
<sequence length="57" mass="6331">MPARVDCHGRANLYIADLMQRKLLARGSHMLPGCQKNGDVKEMHVGSAKGCTLEYRC</sequence>